<organism evidence="1 2">
    <name type="scientific">Lophiostoma macrostomum CBS 122681</name>
    <dbReference type="NCBI Taxonomy" id="1314788"/>
    <lineage>
        <taxon>Eukaryota</taxon>
        <taxon>Fungi</taxon>
        <taxon>Dikarya</taxon>
        <taxon>Ascomycota</taxon>
        <taxon>Pezizomycotina</taxon>
        <taxon>Dothideomycetes</taxon>
        <taxon>Pleosporomycetidae</taxon>
        <taxon>Pleosporales</taxon>
        <taxon>Lophiostomataceae</taxon>
        <taxon>Lophiostoma</taxon>
    </lineage>
</organism>
<reference evidence="1" key="1">
    <citation type="journal article" date="2020" name="Stud. Mycol.">
        <title>101 Dothideomycetes genomes: a test case for predicting lifestyles and emergence of pathogens.</title>
        <authorList>
            <person name="Haridas S."/>
            <person name="Albert R."/>
            <person name="Binder M."/>
            <person name="Bloem J."/>
            <person name="Labutti K."/>
            <person name="Salamov A."/>
            <person name="Andreopoulos B."/>
            <person name="Baker S."/>
            <person name="Barry K."/>
            <person name="Bills G."/>
            <person name="Bluhm B."/>
            <person name="Cannon C."/>
            <person name="Castanera R."/>
            <person name="Culley D."/>
            <person name="Daum C."/>
            <person name="Ezra D."/>
            <person name="Gonzalez J."/>
            <person name="Henrissat B."/>
            <person name="Kuo A."/>
            <person name="Liang C."/>
            <person name="Lipzen A."/>
            <person name="Lutzoni F."/>
            <person name="Magnuson J."/>
            <person name="Mondo S."/>
            <person name="Nolan M."/>
            <person name="Ohm R."/>
            <person name="Pangilinan J."/>
            <person name="Park H.-J."/>
            <person name="Ramirez L."/>
            <person name="Alfaro M."/>
            <person name="Sun H."/>
            <person name="Tritt A."/>
            <person name="Yoshinaga Y."/>
            <person name="Zwiers L.-H."/>
            <person name="Turgeon B."/>
            <person name="Goodwin S."/>
            <person name="Spatafora J."/>
            <person name="Crous P."/>
            <person name="Grigoriev I."/>
        </authorList>
    </citation>
    <scope>NUCLEOTIDE SEQUENCE</scope>
    <source>
        <strain evidence="1">CBS 122681</strain>
    </source>
</reference>
<keyword evidence="2" id="KW-1185">Reference proteome</keyword>
<dbReference type="Gene3D" id="3.90.470.20">
    <property type="entry name" value="4'-phosphopantetheinyl transferase domain"/>
    <property type="match status" value="1"/>
</dbReference>
<dbReference type="GO" id="GO:0000287">
    <property type="term" value="F:magnesium ion binding"/>
    <property type="evidence" value="ECO:0007669"/>
    <property type="project" value="InterPro"/>
</dbReference>
<dbReference type="EMBL" id="MU004456">
    <property type="protein sequence ID" value="KAF2650397.1"/>
    <property type="molecule type" value="Genomic_DNA"/>
</dbReference>
<dbReference type="OrthoDB" id="15433at2759"/>
<name>A0A6A6STL9_9PLEO</name>
<dbReference type="AlphaFoldDB" id="A0A6A6STL9"/>
<sequence length="179" mass="20271">MPLRAFPYPLRVGTDICHIPRIRAILTARIGDTEKKTRPLAQFLSKVLTWPERDYFWHRFDSPTKAYEDLDRVSRYLAGSAAASARPQGLILLERLAPYVQTGEPEEDWKDARPAGQRPFDVSQLDGQLCEISISHDDQFAQAVAIVPRMEDILDIESRDGEPVPVSGELSVEEVYNGY</sequence>
<proteinExistence type="predicted"/>
<dbReference type="InterPro" id="IPR037143">
    <property type="entry name" value="4-PPantetheinyl_Trfase_dom_sf"/>
</dbReference>
<protein>
    <recommendedName>
        <fullName evidence="3">4'-phosphopantetheinyl transferase domain-containing protein</fullName>
    </recommendedName>
</protein>
<evidence type="ECO:0000313" key="1">
    <source>
        <dbReference type="EMBL" id="KAF2650397.1"/>
    </source>
</evidence>
<accession>A0A6A6STL9</accession>
<dbReference type="GO" id="GO:0008897">
    <property type="term" value="F:holo-[acyl-carrier-protein] synthase activity"/>
    <property type="evidence" value="ECO:0007669"/>
    <property type="project" value="InterPro"/>
</dbReference>
<evidence type="ECO:0000313" key="2">
    <source>
        <dbReference type="Proteomes" id="UP000799324"/>
    </source>
</evidence>
<gene>
    <name evidence="1" type="ORF">K491DRAFT_608859</name>
</gene>
<dbReference type="Proteomes" id="UP000799324">
    <property type="component" value="Unassembled WGS sequence"/>
</dbReference>
<evidence type="ECO:0008006" key="3">
    <source>
        <dbReference type="Google" id="ProtNLM"/>
    </source>
</evidence>